<gene>
    <name evidence="3" type="ORF">FXF69_41510</name>
</gene>
<organism evidence="3 4">
    <name type="scientific">Actinomadura chibensis</name>
    <dbReference type="NCBI Taxonomy" id="392828"/>
    <lineage>
        <taxon>Bacteria</taxon>
        <taxon>Bacillati</taxon>
        <taxon>Actinomycetota</taxon>
        <taxon>Actinomycetes</taxon>
        <taxon>Streptosporangiales</taxon>
        <taxon>Thermomonosporaceae</taxon>
        <taxon>Actinomadura</taxon>
    </lineage>
</organism>
<evidence type="ECO:0000313" key="3">
    <source>
        <dbReference type="EMBL" id="TYB38418.1"/>
    </source>
</evidence>
<feature type="transmembrane region" description="Helical" evidence="2">
    <location>
        <begin position="90"/>
        <end position="111"/>
    </location>
</feature>
<evidence type="ECO:0000256" key="2">
    <source>
        <dbReference type="SAM" id="Phobius"/>
    </source>
</evidence>
<keyword evidence="2" id="KW-0812">Transmembrane</keyword>
<comment type="caution">
    <text evidence="3">The sequence shown here is derived from an EMBL/GenBank/DDBJ whole genome shotgun (WGS) entry which is preliminary data.</text>
</comment>
<protein>
    <submittedName>
        <fullName evidence="3">Uncharacterized protein</fullName>
    </submittedName>
</protein>
<feature type="region of interest" description="Disordered" evidence="1">
    <location>
        <begin position="35"/>
        <end position="56"/>
    </location>
</feature>
<accession>A0A5D0N258</accession>
<sequence length="165" mass="18779">MDISPDAARSLAGALLQLNPLLGLGLIWTETRLRERETPSRGGQRRRQRNTQQQPPQFMDRLKGQEWLIFVIFLHSITWQIIVIADPTTIRVKVALGISIIWISFAVMRIVSTITLTGRREKITFWLVMTTTWYPLWGAVVTIQVDAKPDPRPAVVTPATPRQTP</sequence>
<keyword evidence="2" id="KW-0472">Membrane</keyword>
<reference evidence="3 4" key="1">
    <citation type="submission" date="2019-08" db="EMBL/GenBank/DDBJ databases">
        <title>Actinomadura sp. nov. CYP1-5 isolated from mountain soil.</title>
        <authorList>
            <person name="Songsumanus A."/>
            <person name="Kuncharoen N."/>
            <person name="Kudo T."/>
            <person name="Yuki M."/>
            <person name="Igarashi Y."/>
            <person name="Tanasupawat S."/>
        </authorList>
    </citation>
    <scope>NUCLEOTIDE SEQUENCE [LARGE SCALE GENOMIC DNA]</scope>
    <source>
        <strain evidence="3 4">JCM 14158</strain>
    </source>
</reference>
<name>A0A5D0N258_9ACTN</name>
<keyword evidence="2" id="KW-1133">Transmembrane helix</keyword>
<feature type="transmembrane region" description="Helical" evidence="2">
    <location>
        <begin position="123"/>
        <end position="143"/>
    </location>
</feature>
<feature type="transmembrane region" description="Helical" evidence="2">
    <location>
        <begin position="67"/>
        <end position="84"/>
    </location>
</feature>
<dbReference type="STRING" id="1220554.GCA_001552135_03818"/>
<dbReference type="AlphaFoldDB" id="A0A5D0N258"/>
<evidence type="ECO:0000313" key="4">
    <source>
        <dbReference type="Proteomes" id="UP000323380"/>
    </source>
</evidence>
<dbReference type="EMBL" id="VSFG01000016">
    <property type="protein sequence ID" value="TYB38418.1"/>
    <property type="molecule type" value="Genomic_DNA"/>
</dbReference>
<proteinExistence type="predicted"/>
<dbReference type="RefSeq" id="WP_067892993.1">
    <property type="nucleotide sequence ID" value="NZ_VSFG01000016.1"/>
</dbReference>
<keyword evidence="4" id="KW-1185">Reference proteome</keyword>
<dbReference type="Proteomes" id="UP000323380">
    <property type="component" value="Unassembled WGS sequence"/>
</dbReference>
<evidence type="ECO:0000256" key="1">
    <source>
        <dbReference type="SAM" id="MobiDB-lite"/>
    </source>
</evidence>